<dbReference type="SUPFAM" id="SSF52151">
    <property type="entry name" value="FabD/lysophospholipase-like"/>
    <property type="match status" value="1"/>
</dbReference>
<dbReference type="InterPro" id="IPR053137">
    <property type="entry name" value="NLR-like"/>
</dbReference>
<dbReference type="InterPro" id="IPR002641">
    <property type="entry name" value="PNPLA_dom"/>
</dbReference>
<feature type="domain" description="PNPLA" evidence="3">
    <location>
        <begin position="16"/>
        <end position="214"/>
    </location>
</feature>
<evidence type="ECO:0000256" key="1">
    <source>
        <dbReference type="ARBA" id="ARBA00023098"/>
    </source>
</evidence>
<dbReference type="PRINTS" id="PR00381">
    <property type="entry name" value="KINESINLIGHT"/>
</dbReference>
<dbReference type="Pfam" id="PF01734">
    <property type="entry name" value="Patatin"/>
    <property type="match status" value="1"/>
</dbReference>
<dbReference type="EMBL" id="CYGV01001238">
    <property type="protein sequence ID" value="CUA71454.1"/>
    <property type="molecule type" value="Genomic_DNA"/>
</dbReference>
<dbReference type="Gene3D" id="3.40.1090.10">
    <property type="entry name" value="Cytosolic phospholipase A2 catalytic domain"/>
    <property type="match status" value="1"/>
</dbReference>
<proteinExistence type="predicted"/>
<dbReference type="InterPro" id="IPR002182">
    <property type="entry name" value="NB-ARC"/>
</dbReference>
<dbReference type="Pfam" id="PF00931">
    <property type="entry name" value="NB-ARC"/>
    <property type="match status" value="1"/>
</dbReference>
<keyword evidence="1" id="KW-0443">Lipid metabolism</keyword>
<comment type="caution">
    <text evidence="2">Lacks conserved residue(s) required for the propagation of feature annotation.</text>
</comment>
<dbReference type="PANTHER" id="PTHR46082">
    <property type="entry name" value="ATP/GTP-BINDING PROTEIN-RELATED"/>
    <property type="match status" value="1"/>
</dbReference>
<dbReference type="GO" id="GO:0046486">
    <property type="term" value="P:glycerolipid metabolic process"/>
    <property type="evidence" value="ECO:0007669"/>
    <property type="project" value="UniProtKB-ARBA"/>
</dbReference>
<dbReference type="SMART" id="SM00028">
    <property type="entry name" value="TPR"/>
    <property type="match status" value="8"/>
</dbReference>
<reference evidence="4 5" key="1">
    <citation type="submission" date="2015-07" db="EMBL/GenBank/DDBJ databases">
        <authorList>
            <person name="Noorani M."/>
        </authorList>
    </citation>
    <scope>NUCLEOTIDE SEQUENCE [LARGE SCALE GENOMIC DNA]</scope>
    <source>
        <strain evidence="4">BBA 69670</strain>
    </source>
</reference>
<dbReference type="Gene3D" id="3.40.50.300">
    <property type="entry name" value="P-loop containing nucleotide triphosphate hydrolases"/>
    <property type="match status" value="1"/>
</dbReference>
<dbReference type="InterPro" id="IPR027417">
    <property type="entry name" value="P-loop_NTPase"/>
</dbReference>
<evidence type="ECO:0000313" key="4">
    <source>
        <dbReference type="EMBL" id="CUA71454.1"/>
    </source>
</evidence>
<organism evidence="4 5">
    <name type="scientific">Rhizoctonia solani</name>
    <dbReference type="NCBI Taxonomy" id="456999"/>
    <lineage>
        <taxon>Eukaryota</taxon>
        <taxon>Fungi</taxon>
        <taxon>Dikarya</taxon>
        <taxon>Basidiomycota</taxon>
        <taxon>Agaricomycotina</taxon>
        <taxon>Agaricomycetes</taxon>
        <taxon>Cantharellales</taxon>
        <taxon>Ceratobasidiaceae</taxon>
        <taxon>Rhizoctonia</taxon>
    </lineage>
</organism>
<gene>
    <name evidence="4" type="ORF">RSOLAG22IIIB_09569</name>
</gene>
<dbReference type="SUPFAM" id="SSF48452">
    <property type="entry name" value="TPR-like"/>
    <property type="match status" value="3"/>
</dbReference>
<protein>
    <submittedName>
        <fullName evidence="4">Kinesin light chain 1</fullName>
    </submittedName>
</protein>
<dbReference type="InterPro" id="IPR011990">
    <property type="entry name" value="TPR-like_helical_dom_sf"/>
</dbReference>
<dbReference type="Pfam" id="PF13374">
    <property type="entry name" value="TPR_10"/>
    <property type="match status" value="2"/>
</dbReference>
<feature type="short sequence motif" description="GXGXXG" evidence="2">
    <location>
        <begin position="20"/>
        <end position="25"/>
    </location>
</feature>
<keyword evidence="5" id="KW-1185">Reference proteome</keyword>
<dbReference type="AlphaFoldDB" id="A0A0K6FZA6"/>
<evidence type="ECO:0000259" key="3">
    <source>
        <dbReference type="PROSITE" id="PS51635"/>
    </source>
</evidence>
<dbReference type="PROSITE" id="PS51635">
    <property type="entry name" value="PNPLA"/>
    <property type="match status" value="1"/>
</dbReference>
<dbReference type="InterPro" id="IPR019734">
    <property type="entry name" value="TPR_rpt"/>
</dbReference>
<dbReference type="PANTHER" id="PTHR46082:SF11">
    <property type="entry name" value="AAA+ ATPASE DOMAIN-CONTAINING PROTEIN-RELATED"/>
    <property type="match status" value="1"/>
</dbReference>
<accession>A0A0K6FZA6</accession>
<dbReference type="InterPro" id="IPR016035">
    <property type="entry name" value="Acyl_Trfase/lysoPLipase"/>
</dbReference>
<evidence type="ECO:0000256" key="2">
    <source>
        <dbReference type="PROSITE-ProRule" id="PRU01161"/>
    </source>
</evidence>
<dbReference type="Gene3D" id="1.25.40.10">
    <property type="entry name" value="Tetratricopeptide repeat domain"/>
    <property type="match status" value="3"/>
</dbReference>
<dbReference type="GO" id="GO:0043531">
    <property type="term" value="F:ADP binding"/>
    <property type="evidence" value="ECO:0007669"/>
    <property type="project" value="InterPro"/>
</dbReference>
<dbReference type="Proteomes" id="UP000044841">
    <property type="component" value="Unassembled WGS sequence"/>
</dbReference>
<sequence>MQSNQEHSKGLNILCIVKDGGGVRGLFSLIILQEIMRHVEAAQGRNNVHPYEHFDVIAGTGTGGISACMLGRLRMPIDKAIEKYAKLVEDVFKEKKMSGTRMYKATKLEQVLKTMIREVTGDAAEMMREDQSNNPCKTMVFAMAKHNLNAGLPVIFRSYPVTTNSGPNCAIWEVLRATIAHPELFKGTDIIDSSVPQSFIGGDIGCSNPLAHVLSEVERVWPGRQVSCIISIGAGHVRTIQIPNSSRWHRTHDIIVMKDMATDSERVAEEMSLRFQRTSGVYFRFNVDQGIQDMKSGSWERLGEAMQHAKAYLQKNKTNQMLEEAARISTKRYNAITTTHAAGQVSGTVKPVVDFKRCPPPTKFYTGRTDENKQVIGCIIGGNDKRRVCVVHGLGGSGKTQLVLNVIEQTRDHWVHIIYVDASSEEAIEKAFMEFGTAKNTGQTSKEVIDWLESCEERWLVVFDNADAPSTNVRRYIPVRGHGSVVITTRLPDLARLSEGPDSVCHLSSMNPEDGTALLLKITGLGDRCSSDNDAKAAQELVQELGGLALAIVHAGAYIAHSLGMTITRYHRLLLSQRRRMLDEYNELPVTAKLDERGDTVYTTWRMSYNQLTPESRKLLWLIAYLHYDGISEDIFKRAATLSCSKKYPLPFTDIESQAQTYVSDYLSAFLDSDGNWDGVRFMRVMSDLTSYSLIEFDRMNLHYHVHVLVHDWAKTMVEGSLELAIECSASLISLSIDRQEDAASLAFKRQLGLHVTSMLNHQHRLGENHGYYFEEICAQIGQWRQRLKVLEPVVEVLTQTLGGDHPDTLASMNKLASTYSDSGRYNEAEQLQVQVLDARKRVLGDEHPDTLTSMNNLALTYSHLGQYEKAEQLQVQVLDAQKRVLGDEHPYTLRSMNNLALTYSDLGRYDKAEQLQVQVLDAQKRVLGDEHPSTLISMNNLASTYSHLGRYNKAEQLQVQVLDARKRLLGDEHPHTITSMNSLAWTYSGLGRYDKAEQLQVQVLDACKRLLGDEHPHTLTSMNDLALTYSRLGQYDKAEQLQLQVLDAYKRVLGDEHPDTLISMNNLALTYSLLGRYNKAEQLQIQVLDACKRLLGDEHPSTLISMNDLALTYSRSGRYDKAEQLQLQVLDAYKRVLGDEHPDTLISINNLAMTYLRLGRWDEAGELYQKAIVTAEQILGDQHPNTQLYRKNLSHIHNSRQA</sequence>
<evidence type="ECO:0000313" key="5">
    <source>
        <dbReference type="Proteomes" id="UP000044841"/>
    </source>
</evidence>
<name>A0A0K6FZA6_9AGAM</name>
<dbReference type="SUPFAM" id="SSF52540">
    <property type="entry name" value="P-loop containing nucleoside triphosphate hydrolases"/>
    <property type="match status" value="1"/>
</dbReference>
<dbReference type="Pfam" id="PF13424">
    <property type="entry name" value="TPR_12"/>
    <property type="match status" value="4"/>
</dbReference>